<dbReference type="InterPro" id="IPR036010">
    <property type="entry name" value="2Fe-2S_ferredoxin-like_sf"/>
</dbReference>
<dbReference type="InterPro" id="IPR001041">
    <property type="entry name" value="2Fe-2S_ferredoxin-type"/>
</dbReference>
<dbReference type="GO" id="GO:0050583">
    <property type="term" value="F:hydrogen dehydrogenase (NADP+) activity"/>
    <property type="evidence" value="ECO:0007669"/>
    <property type="project" value="UniProtKB-EC"/>
</dbReference>
<dbReference type="CDD" id="cd00207">
    <property type="entry name" value="fer2"/>
    <property type="match status" value="1"/>
</dbReference>
<dbReference type="EC" id="1.12.1.3" evidence="9"/>
<dbReference type="Gene3D" id="3.40.950.10">
    <property type="entry name" value="Fe-only Hydrogenase (Larger Subunit), Chain L, domain 3"/>
    <property type="match status" value="1"/>
</dbReference>
<dbReference type="InterPro" id="IPR000283">
    <property type="entry name" value="NADH_UbQ_OxRdtase_75kDa_su_CS"/>
</dbReference>
<evidence type="ECO:0000256" key="4">
    <source>
        <dbReference type="ARBA" id="ARBA00023004"/>
    </source>
</evidence>
<evidence type="ECO:0000256" key="5">
    <source>
        <dbReference type="ARBA" id="ARBA00023014"/>
    </source>
</evidence>
<dbReference type="SUPFAM" id="SSF54862">
    <property type="entry name" value="4Fe-4S ferredoxins"/>
    <property type="match status" value="1"/>
</dbReference>
<dbReference type="InterPro" id="IPR049830">
    <property type="entry name" value="HndD"/>
</dbReference>
<proteinExistence type="predicted"/>
<dbReference type="PROSITE" id="PS51085">
    <property type="entry name" value="2FE2S_FER_2"/>
    <property type="match status" value="1"/>
</dbReference>
<dbReference type="Gene3D" id="3.30.70.20">
    <property type="match status" value="1"/>
</dbReference>
<evidence type="ECO:0000259" key="8">
    <source>
        <dbReference type="PROSITE" id="PS51839"/>
    </source>
</evidence>
<reference evidence="9 10" key="1">
    <citation type="submission" date="2021-01" db="EMBL/GenBank/DDBJ databases">
        <title>Genomic Encyclopedia of Type Strains, Phase IV (KMG-IV): sequencing the most valuable type-strain genomes for metagenomic binning, comparative biology and taxonomic classification.</title>
        <authorList>
            <person name="Goeker M."/>
        </authorList>
    </citation>
    <scope>NUCLEOTIDE SEQUENCE [LARGE SCALE GENOMIC DNA]</scope>
    <source>
        <strain evidence="9 10">DSM 25890</strain>
    </source>
</reference>
<dbReference type="Gene3D" id="3.40.50.1780">
    <property type="match status" value="1"/>
</dbReference>
<dbReference type="InterPro" id="IPR004108">
    <property type="entry name" value="Fe_hydrogenase_lsu_C"/>
</dbReference>
<organism evidence="9 10">
    <name type="scientific">Alkaliphilus hydrothermalis</name>
    <dbReference type="NCBI Taxonomy" id="1482730"/>
    <lineage>
        <taxon>Bacteria</taxon>
        <taxon>Bacillati</taxon>
        <taxon>Bacillota</taxon>
        <taxon>Clostridia</taxon>
        <taxon>Peptostreptococcales</taxon>
        <taxon>Natronincolaceae</taxon>
        <taxon>Alkaliphilus</taxon>
    </lineage>
</organism>
<dbReference type="SMART" id="SM00929">
    <property type="entry name" value="NADH-G_4Fe-4S_3"/>
    <property type="match status" value="1"/>
</dbReference>
<keyword evidence="3" id="KW-0479">Metal-binding</keyword>
<dbReference type="RefSeq" id="WP_204400502.1">
    <property type="nucleotide sequence ID" value="NZ_JAFBEE010000003.1"/>
</dbReference>
<feature type="domain" description="4Fe-4S ferredoxin-type" evidence="7">
    <location>
        <begin position="139"/>
        <end position="169"/>
    </location>
</feature>
<dbReference type="Pfam" id="PF02256">
    <property type="entry name" value="Fe_hyd_SSU"/>
    <property type="match status" value="1"/>
</dbReference>
<protein>
    <submittedName>
        <fullName evidence="9">NADH-quinone oxidoreductase subunit G/NADP-reducing hydrogenase subunit HndD</fullName>
        <ecNumber evidence="9">1.12.1.3</ecNumber>
    </submittedName>
</protein>
<keyword evidence="9" id="KW-0560">Oxidoreductase</keyword>
<feature type="domain" description="4Fe-4S His(Cys)3-ligated-type" evidence="8">
    <location>
        <begin position="80"/>
        <end position="119"/>
    </location>
</feature>
<dbReference type="InterPro" id="IPR017896">
    <property type="entry name" value="4Fe4S_Fe-S-bd"/>
</dbReference>
<dbReference type="NCBIfam" id="NF040763">
    <property type="entry name" value="FeFe_hydrog_A6"/>
    <property type="match status" value="1"/>
</dbReference>
<dbReference type="Pfam" id="PF13510">
    <property type="entry name" value="Fer2_4"/>
    <property type="match status" value="1"/>
</dbReference>
<feature type="domain" description="4Fe-4S ferredoxin-type" evidence="7">
    <location>
        <begin position="182"/>
        <end position="211"/>
    </location>
</feature>
<dbReference type="InterPro" id="IPR019574">
    <property type="entry name" value="NADH_UbQ_OxRdtase_Gsu_4Fe4S-bd"/>
</dbReference>
<dbReference type="PROSITE" id="PS00198">
    <property type="entry name" value="4FE4S_FER_1"/>
    <property type="match status" value="1"/>
</dbReference>
<dbReference type="Gene3D" id="3.10.20.740">
    <property type="match status" value="1"/>
</dbReference>
<evidence type="ECO:0000313" key="9">
    <source>
        <dbReference type="EMBL" id="MBM7614225.1"/>
    </source>
</evidence>
<evidence type="ECO:0000256" key="1">
    <source>
        <dbReference type="ARBA" id="ARBA00001966"/>
    </source>
</evidence>
<dbReference type="InterPro" id="IPR003149">
    <property type="entry name" value="Fe_hydrogenase_ssu"/>
</dbReference>
<feature type="domain" description="2Fe-2S ferredoxin-type" evidence="6">
    <location>
        <begin position="2"/>
        <end position="80"/>
    </location>
</feature>
<dbReference type="PROSITE" id="PS51839">
    <property type="entry name" value="4FE4S_HC3"/>
    <property type="match status" value="1"/>
</dbReference>
<dbReference type="SMART" id="SM00902">
    <property type="entry name" value="Fe_hyd_SSU"/>
    <property type="match status" value="1"/>
</dbReference>
<dbReference type="SUPFAM" id="SSF54292">
    <property type="entry name" value="2Fe-2S ferredoxin-like"/>
    <property type="match status" value="1"/>
</dbReference>
<evidence type="ECO:0000256" key="3">
    <source>
        <dbReference type="ARBA" id="ARBA00022723"/>
    </source>
</evidence>
<dbReference type="PANTHER" id="PTHR11615">
    <property type="entry name" value="NITRATE, FORMATE, IRON DEHYDROGENASE"/>
    <property type="match status" value="1"/>
</dbReference>
<evidence type="ECO:0000259" key="7">
    <source>
        <dbReference type="PROSITE" id="PS51379"/>
    </source>
</evidence>
<dbReference type="InterPro" id="IPR050340">
    <property type="entry name" value="Cytosolic_Fe-S_CAF"/>
</dbReference>
<dbReference type="InterPro" id="IPR009016">
    <property type="entry name" value="Fe_hydrogenase"/>
</dbReference>
<keyword evidence="5" id="KW-0411">Iron-sulfur</keyword>
<dbReference type="Proteomes" id="UP001314796">
    <property type="component" value="Unassembled WGS sequence"/>
</dbReference>
<dbReference type="PROSITE" id="PS00641">
    <property type="entry name" value="COMPLEX1_75K_1"/>
    <property type="match status" value="1"/>
</dbReference>
<dbReference type="Pfam" id="PF10588">
    <property type="entry name" value="NADH-G_4Fe-4S_3"/>
    <property type="match status" value="1"/>
</dbReference>
<dbReference type="InterPro" id="IPR013352">
    <property type="entry name" value="Fe_hydrogenase_subset"/>
</dbReference>
<dbReference type="Pfam" id="PF12838">
    <property type="entry name" value="Fer4_7"/>
    <property type="match status" value="1"/>
</dbReference>
<keyword evidence="2" id="KW-0004">4Fe-4S</keyword>
<evidence type="ECO:0000256" key="2">
    <source>
        <dbReference type="ARBA" id="ARBA00022485"/>
    </source>
</evidence>
<keyword evidence="4" id="KW-0408">Iron</keyword>
<dbReference type="InterPro" id="IPR017900">
    <property type="entry name" value="4Fe4S_Fe_S_CS"/>
</dbReference>
<evidence type="ECO:0000313" key="10">
    <source>
        <dbReference type="Proteomes" id="UP001314796"/>
    </source>
</evidence>
<comment type="caution">
    <text evidence="9">The sequence shown here is derived from an EMBL/GenBank/DDBJ whole genome shotgun (WGS) entry which is preliminary data.</text>
</comment>
<gene>
    <name evidence="9" type="ORF">JOC73_000736</name>
</gene>
<name>A0ABS2NMQ0_9FIRM</name>
<dbReference type="SUPFAM" id="SSF53920">
    <property type="entry name" value="Fe-only hydrogenase"/>
    <property type="match status" value="1"/>
</dbReference>
<dbReference type="Gene3D" id="4.10.260.20">
    <property type="entry name" value="Iron hydrogenase, small subunit"/>
    <property type="match status" value="1"/>
</dbReference>
<dbReference type="EMBL" id="JAFBEE010000003">
    <property type="protein sequence ID" value="MBM7614225.1"/>
    <property type="molecule type" value="Genomic_DNA"/>
</dbReference>
<comment type="cofactor">
    <cofactor evidence="1">
        <name>[4Fe-4S] cluster</name>
        <dbReference type="ChEBI" id="CHEBI:49883"/>
    </cofactor>
</comment>
<dbReference type="Pfam" id="PF02906">
    <property type="entry name" value="Fe_hyd_lg_C"/>
    <property type="match status" value="1"/>
</dbReference>
<evidence type="ECO:0000259" key="6">
    <source>
        <dbReference type="PROSITE" id="PS51085"/>
    </source>
</evidence>
<keyword evidence="10" id="KW-1185">Reference proteome</keyword>
<sequence length="598" mass="66091">MEKVTLTIDNIQVEVPQGTTVLEAARVAGVDIPSLCYLKDINEIGACRVCLVEVEGSRGLQASCVFPVYEGMKVKTNTKKLRDARKSTVELILSNHNRECLTCSRSKNCELQNLAEELNITEIPFEGEKSHETMDTVSHSIVRDSSKCILCGRCVNVCKNVQEIGILDFTNRGFETQVSPAFNMSMNDTPCIYCGQCIVSCPVAALKEKEDIDRVWDAIEDPNLHVVVQTAPAVRAALGEEFGLEIGTRVTGKMVASLKRLGFDRVYDTNFGADLTIMEEGHELLHRIQNNGVLPMITSCSPGWVRYAEHYYPEFIPNLSSCKSPHQMVGAIVKSYYAEKNNIDPKNIFMVSIMPCTSKKSESARPEMTVNGLRDVDAVLTTRELAKMIKQSRIDFLKLQDADFDQDLLGTYTGAGVIFGATGGVMEAALRTVADVLEGKDLEQFEYNGVRGIEGIKEAEVTLGGNTIRIAVAHGTSQAAKVLEMVKAGEKDYHFIEIMGCSGGCVTGGGQPHVSSKTKMDLDIRVERAKALYEEDTKLEIRKSHKNPLIKALYDTYLGKPNGHKAHELLHTHYAAKEKYPVNKEESEIIKDEAHKIS</sequence>
<accession>A0ABS2NMQ0</accession>
<dbReference type="PROSITE" id="PS51379">
    <property type="entry name" value="4FE4S_FER_2"/>
    <property type="match status" value="2"/>
</dbReference>
<dbReference type="NCBIfam" id="TIGR02512">
    <property type="entry name" value="FeFe_hydrog_A"/>
    <property type="match status" value="1"/>
</dbReference>
<dbReference type="InterPro" id="IPR036991">
    <property type="entry name" value="Fe_hydrogenase_ssu_sf"/>
</dbReference>